<keyword evidence="1" id="KW-0472">Membrane</keyword>
<keyword evidence="3" id="KW-1185">Reference proteome</keyword>
<organism evidence="2 3">
    <name type="scientific">Manihot esculenta</name>
    <name type="common">Cassava</name>
    <name type="synonym">Jatropha manihot</name>
    <dbReference type="NCBI Taxonomy" id="3983"/>
    <lineage>
        <taxon>Eukaryota</taxon>
        <taxon>Viridiplantae</taxon>
        <taxon>Streptophyta</taxon>
        <taxon>Embryophyta</taxon>
        <taxon>Tracheophyta</taxon>
        <taxon>Spermatophyta</taxon>
        <taxon>Magnoliopsida</taxon>
        <taxon>eudicotyledons</taxon>
        <taxon>Gunneridae</taxon>
        <taxon>Pentapetalae</taxon>
        <taxon>rosids</taxon>
        <taxon>fabids</taxon>
        <taxon>Malpighiales</taxon>
        <taxon>Euphorbiaceae</taxon>
        <taxon>Crotonoideae</taxon>
        <taxon>Manihoteae</taxon>
        <taxon>Manihot</taxon>
    </lineage>
</organism>
<feature type="transmembrane region" description="Helical" evidence="1">
    <location>
        <begin position="54"/>
        <end position="72"/>
    </location>
</feature>
<dbReference type="OrthoDB" id="851485at2759"/>
<dbReference type="Gramene" id="Manes.11G004300.1.v8.1">
    <property type="protein sequence ID" value="Manes.11G004300.1.v8.1.CDS"/>
    <property type="gene ID" value="Manes.11G004300.v8.1"/>
</dbReference>
<accession>A0A2C9UYK9</accession>
<dbReference type="PANTHER" id="PTHR48473:SF1">
    <property type="entry name" value="TIR DOMAIN-CONTAINING PROTEIN"/>
    <property type="match status" value="1"/>
</dbReference>
<reference evidence="3" key="1">
    <citation type="journal article" date="2016" name="Nat. Biotechnol.">
        <title>Sequencing wild and cultivated cassava and related species reveals extensive interspecific hybridization and genetic diversity.</title>
        <authorList>
            <person name="Bredeson J.V."/>
            <person name="Lyons J.B."/>
            <person name="Prochnik S.E."/>
            <person name="Wu G.A."/>
            <person name="Ha C.M."/>
            <person name="Edsinger-Gonzales E."/>
            <person name="Grimwood J."/>
            <person name="Schmutz J."/>
            <person name="Rabbi I.Y."/>
            <person name="Egesi C."/>
            <person name="Nauluvula P."/>
            <person name="Lebot V."/>
            <person name="Ndunguru J."/>
            <person name="Mkamilo G."/>
            <person name="Bart R.S."/>
            <person name="Setter T.L."/>
            <person name="Gleadow R.M."/>
            <person name="Kulakow P."/>
            <person name="Ferguson M.E."/>
            <person name="Rounsley S."/>
            <person name="Rokhsar D.S."/>
        </authorList>
    </citation>
    <scope>NUCLEOTIDE SEQUENCE [LARGE SCALE GENOMIC DNA]</scope>
    <source>
        <strain evidence="3">cv. AM560-2</strain>
    </source>
</reference>
<proteinExistence type="predicted"/>
<protein>
    <submittedName>
        <fullName evidence="2">Uncharacterized protein</fullName>
    </submittedName>
</protein>
<keyword evidence="1" id="KW-1133">Transmembrane helix</keyword>
<sequence>MISRSHGTSSEPEHDNTNTFVHDLMMEETGDEFFQPNNNHRYHHRRDTKDHKELGWIFILANLLLEILVLAFDQMALPNQPRYGLIVWGLCSAVMFVCIAELIFKGMIKEKLSILQCLKSLLPFSSPGGKKPYGFVDALILLGAKVQMALASIGYAYLHQGKENPIKISLVSIIFTVCYAFSKLHKNRNEANLLPVRQEN</sequence>
<dbReference type="Proteomes" id="UP000091857">
    <property type="component" value="Chromosome 11"/>
</dbReference>
<keyword evidence="1" id="KW-0812">Transmembrane</keyword>
<dbReference type="OMA" id="IVCIAEL"/>
<dbReference type="AlphaFoldDB" id="A0A2C9UYK9"/>
<name>A0A2C9UYK9_MANES</name>
<evidence type="ECO:0000313" key="2">
    <source>
        <dbReference type="EMBL" id="OAY36214.1"/>
    </source>
</evidence>
<evidence type="ECO:0000313" key="3">
    <source>
        <dbReference type="Proteomes" id="UP000091857"/>
    </source>
</evidence>
<gene>
    <name evidence="2" type="ORF">MANES_11G004300v8</name>
</gene>
<comment type="caution">
    <text evidence="2">The sequence shown here is derived from an EMBL/GenBank/DDBJ whole genome shotgun (WGS) entry which is preliminary data.</text>
</comment>
<dbReference type="PANTHER" id="PTHR48473">
    <property type="entry name" value="TIR DOMAIN-CONTAINING PROTEIN"/>
    <property type="match status" value="1"/>
</dbReference>
<dbReference type="EMBL" id="CM004397">
    <property type="protein sequence ID" value="OAY36214.1"/>
    <property type="molecule type" value="Genomic_DNA"/>
</dbReference>
<feature type="transmembrane region" description="Helical" evidence="1">
    <location>
        <begin position="84"/>
        <end position="104"/>
    </location>
</feature>
<evidence type="ECO:0000256" key="1">
    <source>
        <dbReference type="SAM" id="Phobius"/>
    </source>
</evidence>